<feature type="transmembrane region" description="Helical" evidence="2">
    <location>
        <begin position="9"/>
        <end position="28"/>
    </location>
</feature>
<protein>
    <submittedName>
        <fullName evidence="4">DUF4129 domain-containing transglutaminase family protein</fullName>
    </submittedName>
</protein>
<dbReference type="SMART" id="SM00460">
    <property type="entry name" value="TGc"/>
    <property type="match status" value="1"/>
</dbReference>
<feature type="domain" description="Transglutaminase-like" evidence="3">
    <location>
        <begin position="471"/>
        <end position="545"/>
    </location>
</feature>
<feature type="transmembrane region" description="Helical" evidence="2">
    <location>
        <begin position="611"/>
        <end position="628"/>
    </location>
</feature>
<proteinExistence type="predicted"/>
<dbReference type="InterPro" id="IPR002931">
    <property type="entry name" value="Transglutaminase-like"/>
</dbReference>
<feature type="transmembrane region" description="Helical" evidence="2">
    <location>
        <begin position="138"/>
        <end position="157"/>
    </location>
</feature>
<dbReference type="InterPro" id="IPR021878">
    <property type="entry name" value="TgpA_N"/>
</dbReference>
<evidence type="ECO:0000313" key="5">
    <source>
        <dbReference type="Proteomes" id="UP001595817"/>
    </source>
</evidence>
<gene>
    <name evidence="4" type="ORF">ACFOZY_04150</name>
</gene>
<evidence type="ECO:0000256" key="2">
    <source>
        <dbReference type="SAM" id="Phobius"/>
    </source>
</evidence>
<keyword evidence="2" id="KW-0812">Transmembrane</keyword>
<feature type="transmembrane region" description="Helical" evidence="2">
    <location>
        <begin position="195"/>
        <end position="216"/>
    </location>
</feature>
<evidence type="ECO:0000313" key="4">
    <source>
        <dbReference type="EMBL" id="MFC4409629.1"/>
    </source>
</evidence>
<dbReference type="RefSeq" id="WP_378152588.1">
    <property type="nucleotide sequence ID" value="NZ_JBHSEC010000004.1"/>
</dbReference>
<dbReference type="Gene3D" id="3.10.620.30">
    <property type="match status" value="1"/>
</dbReference>
<feature type="region of interest" description="Disordered" evidence="1">
    <location>
        <begin position="559"/>
        <end position="584"/>
    </location>
</feature>
<feature type="transmembrane region" description="Helical" evidence="2">
    <location>
        <begin position="163"/>
        <end position="183"/>
    </location>
</feature>
<accession>A0ABV8X3M1</accession>
<dbReference type="EMBL" id="JBHSEC010000004">
    <property type="protein sequence ID" value="MFC4409629.1"/>
    <property type="molecule type" value="Genomic_DNA"/>
</dbReference>
<dbReference type="InterPro" id="IPR052901">
    <property type="entry name" value="Bact_TGase-like"/>
</dbReference>
<dbReference type="InterPro" id="IPR038765">
    <property type="entry name" value="Papain-like_cys_pep_sf"/>
</dbReference>
<organism evidence="4 5">
    <name type="scientific">Chungangia koreensis</name>
    <dbReference type="NCBI Taxonomy" id="752657"/>
    <lineage>
        <taxon>Bacteria</taxon>
        <taxon>Bacillati</taxon>
        <taxon>Bacillota</taxon>
        <taxon>Bacilli</taxon>
        <taxon>Lactobacillales</taxon>
        <taxon>Chungangia</taxon>
    </lineage>
</organism>
<dbReference type="PANTHER" id="PTHR42736">
    <property type="entry name" value="PROTEIN-GLUTAMINE GAMMA-GLUTAMYLTRANSFERASE"/>
    <property type="match status" value="1"/>
</dbReference>
<dbReference type="Pfam" id="PF01841">
    <property type="entry name" value="Transglut_core"/>
    <property type="match status" value="1"/>
</dbReference>
<dbReference type="Pfam" id="PF11992">
    <property type="entry name" value="TgpA_N"/>
    <property type="match status" value="1"/>
</dbReference>
<keyword evidence="2" id="KW-0472">Membrane</keyword>
<sequence length="728" mass="83554">MKYWTENRLLLFTLFVLVFFLLREWLLPVMELTDTNYLKLFLFFIALCLVLGLFPLKWWITGPVKLIYIGWTLTYVYKSDRQDGISFLLDQAITNTAAIFTGNFGAITDPFRTVLFFVLLWMTVYLINHWIVVRHSIFLFYFLTVIFIAVLDTFSPYEGNSAILRVMLIGLLLTGFLKVTKLVQQHQLDMPKPKMTWVFVPLAFFVGFSGVFAYFLPKADPVWPDPIPHIRSFAEGAGSGGIGGGVGKIGYDEDDSRLGGSFVGDDSVVFTAAANSGQYWKIETKDTYTSRGWEQSSAIEEVDIHGFGDQIRTGLAPGPDEKADVAKIDMELTYPFVMQPYGMIQVEGDGAVTLNYEQATQKLKTYEQGQEVDLKDYAVVYSEPSFSLKALRATTEEDLTELPSDMDRFLQLPEELPQRVKDLAVEVTANKSSLYEKAREIERYFSMNRFTYDQRNIPVPQEGQDYVDQFLFETQRGYCDNFSTSMVVMLRSIRIPARWVKGFAEGEEIGTKNGQRIFEVTNNNAHSWVEAYFPGIGWMPFEPTIGFSGASNINFDLDIDQEGSTEPTPQEQKEKPQPEEMKEKNQAVAGFSFKDWFGDTMGNIEDNKGRILFWSVLGAVFVVVMYRIRSKWLPKVLIPASRMRKGNWRTFESSYMRLLKQLELYGLKREQGQTLSLYAKHIDDYFGTRDMKILTEAYEKGFYGGKIEEQQWKQLRESWENLINRTGS</sequence>
<keyword evidence="5" id="KW-1185">Reference proteome</keyword>
<feature type="transmembrane region" description="Helical" evidence="2">
    <location>
        <begin position="113"/>
        <end position="131"/>
    </location>
</feature>
<comment type="caution">
    <text evidence="4">The sequence shown here is derived from an EMBL/GenBank/DDBJ whole genome shotgun (WGS) entry which is preliminary data.</text>
</comment>
<dbReference type="PANTHER" id="PTHR42736:SF1">
    <property type="entry name" value="PROTEIN-GLUTAMINE GAMMA-GLUTAMYLTRANSFERASE"/>
    <property type="match status" value="1"/>
</dbReference>
<feature type="compositionally biased region" description="Basic and acidic residues" evidence="1">
    <location>
        <begin position="571"/>
        <end position="584"/>
    </location>
</feature>
<dbReference type="SUPFAM" id="SSF54001">
    <property type="entry name" value="Cysteine proteinases"/>
    <property type="match status" value="1"/>
</dbReference>
<reference evidence="5" key="1">
    <citation type="journal article" date="2019" name="Int. J. Syst. Evol. Microbiol.">
        <title>The Global Catalogue of Microorganisms (GCM) 10K type strain sequencing project: providing services to taxonomists for standard genome sequencing and annotation.</title>
        <authorList>
            <consortium name="The Broad Institute Genomics Platform"/>
            <consortium name="The Broad Institute Genome Sequencing Center for Infectious Disease"/>
            <person name="Wu L."/>
            <person name="Ma J."/>
        </authorList>
    </citation>
    <scope>NUCLEOTIDE SEQUENCE [LARGE SCALE GENOMIC DNA]</scope>
    <source>
        <strain evidence="5">CCUG 59778</strain>
    </source>
</reference>
<name>A0ABV8X3M1_9LACT</name>
<keyword evidence="2" id="KW-1133">Transmembrane helix</keyword>
<evidence type="ECO:0000256" key="1">
    <source>
        <dbReference type="SAM" id="MobiDB-lite"/>
    </source>
</evidence>
<evidence type="ECO:0000259" key="3">
    <source>
        <dbReference type="SMART" id="SM00460"/>
    </source>
</evidence>
<dbReference type="Proteomes" id="UP001595817">
    <property type="component" value="Unassembled WGS sequence"/>
</dbReference>
<feature type="transmembrane region" description="Helical" evidence="2">
    <location>
        <begin position="40"/>
        <end position="60"/>
    </location>
</feature>